<keyword evidence="5" id="KW-1185">Reference proteome</keyword>
<evidence type="ECO:0000313" key="5">
    <source>
        <dbReference type="Proteomes" id="UP000463939"/>
    </source>
</evidence>
<dbReference type="Proteomes" id="UP000463939">
    <property type="component" value="Chromosome"/>
</dbReference>
<comment type="subcellular location">
    <subcellularLocation>
        <location evidence="1">Cell outer membrane</location>
    </subcellularLocation>
</comment>
<reference evidence="5" key="1">
    <citation type="submission" date="2019-11" db="EMBL/GenBank/DDBJ databases">
        <title>Isolation and characterization of a novel species in the genus Sulfuriferula.</title>
        <authorList>
            <person name="Mochizuki J."/>
            <person name="Kojima H."/>
            <person name="Fukui M."/>
        </authorList>
    </citation>
    <scope>NUCLEOTIDE SEQUENCE [LARGE SCALE GENOMIC DNA]</scope>
    <source>
        <strain evidence="5">SGTM</strain>
    </source>
</reference>
<protein>
    <recommendedName>
        <fullName evidence="6">Transporter</fullName>
    </recommendedName>
</protein>
<dbReference type="GO" id="GO:0009279">
    <property type="term" value="C:cell outer membrane"/>
    <property type="evidence" value="ECO:0007669"/>
    <property type="project" value="UniProtKB-SubCell"/>
</dbReference>
<proteinExistence type="predicted"/>
<dbReference type="EMBL" id="AP021881">
    <property type="protein sequence ID" value="BBO99383.1"/>
    <property type="molecule type" value="Genomic_DNA"/>
</dbReference>
<dbReference type="SUPFAM" id="SSF56935">
    <property type="entry name" value="Porins"/>
    <property type="match status" value="1"/>
</dbReference>
<keyword evidence="3" id="KW-0998">Cell outer membrane</keyword>
<organism evidence="4 5">
    <name type="scientific">Sulfuriferula nivalis</name>
    <dbReference type="NCBI Taxonomy" id="2675298"/>
    <lineage>
        <taxon>Bacteria</taxon>
        <taxon>Pseudomonadati</taxon>
        <taxon>Pseudomonadota</taxon>
        <taxon>Betaproteobacteria</taxon>
        <taxon>Nitrosomonadales</taxon>
        <taxon>Sulfuricellaceae</taxon>
        <taxon>Sulfuriferula</taxon>
    </lineage>
</organism>
<keyword evidence="2" id="KW-0472">Membrane</keyword>
<accession>A0A809RET9</accession>
<name>A0A809RET9_9PROT</name>
<dbReference type="Gene3D" id="2.40.170.20">
    <property type="entry name" value="TonB-dependent receptor, beta-barrel domain"/>
    <property type="match status" value="1"/>
</dbReference>
<evidence type="ECO:0008006" key="6">
    <source>
        <dbReference type="Google" id="ProtNLM"/>
    </source>
</evidence>
<evidence type="ECO:0000313" key="4">
    <source>
        <dbReference type="EMBL" id="BBO99383.1"/>
    </source>
</evidence>
<dbReference type="KEGG" id="sniv:SFSGTM_00920"/>
<dbReference type="RefSeq" id="WP_162083445.1">
    <property type="nucleotide sequence ID" value="NZ_AP021881.1"/>
</dbReference>
<sequence length="283" mass="30797">MTTQEGLRVDLRYDYINQDQLRHGSGVASSADVANALANGSAGETEQYTKNNYYTLGLDYLINRNWGVNLQVPYMDREHGTLGASETDVTSSHTQSLGDIKLIGRYQGLFPDAKTGLMLGMKFATGKQDYTFNSGPGAGGALDASLQPGTGSTDLIIGAYHFDRLTPTVDWFAQGLYQTAMSARNDYRPGNAINLNLGMRYTGFGNIMPQLQINAQQRQSDSGNLSDPMNTGGKLAYLSPGVTIKVSDQVKVYGFVQLPVYQYVEGLQLAPRWNASFGVNFGI</sequence>
<dbReference type="AlphaFoldDB" id="A0A809RET9"/>
<evidence type="ECO:0000256" key="3">
    <source>
        <dbReference type="ARBA" id="ARBA00023237"/>
    </source>
</evidence>
<dbReference type="InterPro" id="IPR036942">
    <property type="entry name" value="Beta-barrel_TonB_sf"/>
</dbReference>
<gene>
    <name evidence="4" type="ORF">SFSGTM_00920</name>
</gene>
<evidence type="ECO:0000256" key="2">
    <source>
        <dbReference type="ARBA" id="ARBA00023136"/>
    </source>
</evidence>
<evidence type="ECO:0000256" key="1">
    <source>
        <dbReference type="ARBA" id="ARBA00004442"/>
    </source>
</evidence>